<accession>A0A0K0E2E7</accession>
<dbReference type="WBParaSite" id="SSTP_0000366700.1">
    <property type="protein sequence ID" value="SSTP_0000366700.1"/>
    <property type="gene ID" value="SSTP_0000366700"/>
</dbReference>
<keyword evidence="1" id="KW-0732">Signal</keyword>
<name>A0A0K0E2E7_STRER</name>
<sequence>MNIYGKFLLIFLITFYLSTINVVEGSPVFVHRRRIDGGRARRNVAQLERLLLQIVENNRDHISIRPG</sequence>
<evidence type="ECO:0000313" key="2">
    <source>
        <dbReference type="WBParaSite" id="SSTP_0000366700.1"/>
    </source>
</evidence>
<proteinExistence type="predicted"/>
<feature type="signal peptide" evidence="1">
    <location>
        <begin position="1"/>
        <end position="25"/>
    </location>
</feature>
<dbReference type="AlphaFoldDB" id="A0A0K0E2E7"/>
<evidence type="ECO:0000256" key="1">
    <source>
        <dbReference type="SAM" id="SignalP"/>
    </source>
</evidence>
<protein>
    <submittedName>
        <fullName evidence="2">Uncharacterized protein</fullName>
    </submittedName>
</protein>
<organism evidence="2">
    <name type="scientific">Strongyloides stercoralis</name>
    <name type="common">Threadworm</name>
    <dbReference type="NCBI Taxonomy" id="6248"/>
    <lineage>
        <taxon>Eukaryota</taxon>
        <taxon>Metazoa</taxon>
        <taxon>Ecdysozoa</taxon>
        <taxon>Nematoda</taxon>
        <taxon>Chromadorea</taxon>
        <taxon>Rhabditida</taxon>
        <taxon>Tylenchina</taxon>
        <taxon>Panagrolaimomorpha</taxon>
        <taxon>Strongyloidoidea</taxon>
        <taxon>Strongyloididae</taxon>
        <taxon>Strongyloides</taxon>
    </lineage>
</organism>
<feature type="chain" id="PRO_5005327337" evidence="1">
    <location>
        <begin position="26"/>
        <end position="67"/>
    </location>
</feature>
<reference evidence="2" key="1">
    <citation type="submission" date="2015-08" db="UniProtKB">
        <authorList>
            <consortium name="WormBaseParasite"/>
        </authorList>
    </citation>
    <scope>IDENTIFICATION</scope>
</reference>